<dbReference type="CDD" id="cd01131">
    <property type="entry name" value="PilT"/>
    <property type="match status" value="1"/>
</dbReference>
<dbReference type="SMART" id="SM00382">
    <property type="entry name" value="AAA"/>
    <property type="match status" value="1"/>
</dbReference>
<accession>C4XIZ6</accession>
<dbReference type="PANTHER" id="PTHR30486:SF6">
    <property type="entry name" value="TYPE IV PILUS RETRACTATION ATPASE PILT"/>
    <property type="match status" value="1"/>
</dbReference>
<sequence length="357" mass="38894">MAQLDAFFKMLKDTGASDLHLSSGCQPMLRLNGRLERIKYKVLENEELKTLLYEIAPQRLLAVFEETGDLDFAYAAPGLGRLRCNYFRQERGVAAAFRAIPETVPTLADLGLPDILGELAMRPKGLVLVTGPTGSGKSTTLAAMIRHALEARRDHIITVEDPIEFLHASAGCLINQREVGRDTRSFAAALRGALREDPDIILVGEMRDLETIELALEAAETGHLVLSTLHTVSAAKTIDRVIDVFPGDRQAQIRSALSESLTAVISQTLLRRADAPGRVMAMELLLANTAVRNLIRENKIFQINSVLETAKAQGMRTLDDSLLELLAAGRIEPADALRNAVNKTRFEGLVPAPAASA</sequence>
<dbReference type="InterPro" id="IPR006321">
    <property type="entry name" value="PilT/PilU"/>
</dbReference>
<dbReference type="RefSeq" id="WP_012750236.1">
    <property type="nucleotide sequence ID" value="NC_012796.1"/>
</dbReference>
<dbReference type="NCBIfam" id="TIGR01420">
    <property type="entry name" value="pilT_fam"/>
    <property type="match status" value="1"/>
</dbReference>
<dbReference type="EMBL" id="AP010904">
    <property type="protein sequence ID" value="BAH74160.1"/>
    <property type="molecule type" value="Genomic_DNA"/>
</dbReference>
<dbReference type="PANTHER" id="PTHR30486">
    <property type="entry name" value="TWITCHING MOTILITY PROTEIN PILT"/>
    <property type="match status" value="1"/>
</dbReference>
<dbReference type="InterPro" id="IPR027417">
    <property type="entry name" value="P-loop_NTPase"/>
</dbReference>
<dbReference type="HOGENOM" id="CLU_013446_4_0_7"/>
<dbReference type="SUPFAM" id="SSF52540">
    <property type="entry name" value="P-loop containing nucleoside triphosphate hydrolases"/>
    <property type="match status" value="1"/>
</dbReference>
<proteinExistence type="inferred from homology"/>
<protein>
    <submittedName>
        <fullName evidence="3">Twitching mobility protein</fullName>
    </submittedName>
</protein>
<gene>
    <name evidence="3" type="primary">pilT</name>
    <name evidence="3" type="ordered locus">DMR_06690</name>
</gene>
<dbReference type="GO" id="GO:0016887">
    <property type="term" value="F:ATP hydrolysis activity"/>
    <property type="evidence" value="ECO:0007669"/>
    <property type="project" value="InterPro"/>
</dbReference>
<dbReference type="Gene3D" id="3.30.450.90">
    <property type="match status" value="1"/>
</dbReference>
<name>C4XIZ6_SOLM1</name>
<dbReference type="InterPro" id="IPR003593">
    <property type="entry name" value="AAA+_ATPase"/>
</dbReference>
<dbReference type="KEGG" id="dma:DMR_06690"/>
<dbReference type="OrthoDB" id="9805147at2"/>
<dbReference type="eggNOG" id="COG2805">
    <property type="taxonomic scope" value="Bacteria"/>
</dbReference>
<organism evidence="3 4">
    <name type="scientific">Solidesulfovibrio magneticus (strain ATCC 700980 / DSM 13731 / RS-1)</name>
    <name type="common">Desulfovibrio magneticus</name>
    <dbReference type="NCBI Taxonomy" id="573370"/>
    <lineage>
        <taxon>Bacteria</taxon>
        <taxon>Pseudomonadati</taxon>
        <taxon>Thermodesulfobacteriota</taxon>
        <taxon>Desulfovibrionia</taxon>
        <taxon>Desulfovibrionales</taxon>
        <taxon>Desulfovibrionaceae</taxon>
        <taxon>Solidesulfovibrio</taxon>
    </lineage>
</organism>
<dbReference type="GO" id="GO:0005524">
    <property type="term" value="F:ATP binding"/>
    <property type="evidence" value="ECO:0007669"/>
    <property type="project" value="InterPro"/>
</dbReference>
<dbReference type="STRING" id="573370.DMR_06690"/>
<evidence type="ECO:0000313" key="3">
    <source>
        <dbReference type="EMBL" id="BAH74160.1"/>
    </source>
</evidence>
<dbReference type="AlphaFoldDB" id="C4XIZ6"/>
<evidence type="ECO:0000256" key="1">
    <source>
        <dbReference type="ARBA" id="ARBA00006611"/>
    </source>
</evidence>
<evidence type="ECO:0000313" key="4">
    <source>
        <dbReference type="Proteomes" id="UP000009071"/>
    </source>
</evidence>
<dbReference type="PROSITE" id="PS00662">
    <property type="entry name" value="T2SP_E"/>
    <property type="match status" value="1"/>
</dbReference>
<dbReference type="InterPro" id="IPR050921">
    <property type="entry name" value="T4SS_GSP_E_ATPase"/>
</dbReference>
<dbReference type="Proteomes" id="UP000009071">
    <property type="component" value="Chromosome"/>
</dbReference>
<keyword evidence="4" id="KW-1185">Reference proteome</keyword>
<reference evidence="3 4" key="1">
    <citation type="journal article" date="2009" name="Genome Res.">
        <title>Whole genome sequence of Desulfovibrio magneticus strain RS-1 revealed common gene clusters in magnetotactic bacteria.</title>
        <authorList>
            <person name="Nakazawa H."/>
            <person name="Arakaki A."/>
            <person name="Narita-Yamada S."/>
            <person name="Yashiro I."/>
            <person name="Jinno K."/>
            <person name="Aoki N."/>
            <person name="Tsuruyama A."/>
            <person name="Okamura Y."/>
            <person name="Tanikawa S."/>
            <person name="Fujita N."/>
            <person name="Takeyama H."/>
            <person name="Matsunaga T."/>
        </authorList>
    </citation>
    <scope>NUCLEOTIDE SEQUENCE [LARGE SCALE GENOMIC DNA]</scope>
    <source>
        <strain evidence="4">ATCC 700980 / DSM 13731 / RS-1</strain>
    </source>
</reference>
<feature type="domain" description="Bacterial type II secretion system protein E" evidence="2">
    <location>
        <begin position="194"/>
        <end position="208"/>
    </location>
</feature>
<dbReference type="InterPro" id="IPR001482">
    <property type="entry name" value="T2SS/T4SS_dom"/>
</dbReference>
<dbReference type="Pfam" id="PF00437">
    <property type="entry name" value="T2SSE"/>
    <property type="match status" value="1"/>
</dbReference>
<evidence type="ECO:0000259" key="2">
    <source>
        <dbReference type="PROSITE" id="PS00662"/>
    </source>
</evidence>
<dbReference type="Gene3D" id="3.40.50.300">
    <property type="entry name" value="P-loop containing nucleotide triphosphate hydrolases"/>
    <property type="match status" value="1"/>
</dbReference>
<comment type="similarity">
    <text evidence="1">Belongs to the GSP E family.</text>
</comment>